<evidence type="ECO:0000313" key="4">
    <source>
        <dbReference type="WBParaSite" id="PSU_v2.g8881.t1"/>
    </source>
</evidence>
<dbReference type="Pfam" id="PF00400">
    <property type="entry name" value="WD40"/>
    <property type="match status" value="1"/>
</dbReference>
<evidence type="ECO:0000256" key="1">
    <source>
        <dbReference type="PROSITE-ProRule" id="PRU00221"/>
    </source>
</evidence>
<organism evidence="3 4">
    <name type="scientific">Panagrolaimus superbus</name>
    <dbReference type="NCBI Taxonomy" id="310955"/>
    <lineage>
        <taxon>Eukaryota</taxon>
        <taxon>Metazoa</taxon>
        <taxon>Ecdysozoa</taxon>
        <taxon>Nematoda</taxon>
        <taxon>Chromadorea</taxon>
        <taxon>Rhabditida</taxon>
        <taxon>Tylenchina</taxon>
        <taxon>Panagrolaimomorpha</taxon>
        <taxon>Panagrolaimoidea</taxon>
        <taxon>Panagrolaimidae</taxon>
        <taxon>Panagrolaimus</taxon>
    </lineage>
</organism>
<feature type="domain" description="F-box" evidence="2">
    <location>
        <begin position="6"/>
        <end position="53"/>
    </location>
</feature>
<dbReference type="PROSITE" id="PS50181">
    <property type="entry name" value="FBOX"/>
    <property type="match status" value="1"/>
</dbReference>
<dbReference type="InterPro" id="IPR015943">
    <property type="entry name" value="WD40/YVTN_repeat-like_dom_sf"/>
</dbReference>
<feature type="repeat" description="WD" evidence="1">
    <location>
        <begin position="120"/>
        <end position="144"/>
    </location>
</feature>
<sequence>MTSTYSASLDSLPVELIENIVNNVSARALWKIIRPLNKSFYSAICSRDYWLRRIKNTNNIDLLPRIRNQQDLHSLVKLSVLSEENIQRFDENDCLTDYLICTRHISTPDAFHSQYIDGRRMLFTGARDHKIVIWDLQKAAEEKNLQNGIKFEFNSAHDGWIWAITAFEERSFFTSSWDQKIKCWRYGESAVMESCYNAIKAVVALATVDRIIIGSVYGGQLHFCDFRQQNKLIHELNLQSTTAIGIYADPKGYGLVAGTESGRLFLYDRRFLANPVKKTKIFDGIRTFQYSNGTQMAACSRTQTIIFDPSTLNTELDFTAATDTSPYYCIPTESGYFCSDNFDITYYSGGQNPRKITQTTFSNRISTLRYFDGDLIAGLGEGSIQVWPKEQLLNGRLNVDSVDNSGD</sequence>
<dbReference type="SMART" id="SM00320">
    <property type="entry name" value="WD40"/>
    <property type="match status" value="3"/>
</dbReference>
<dbReference type="Proteomes" id="UP000887577">
    <property type="component" value="Unplaced"/>
</dbReference>
<proteinExistence type="predicted"/>
<keyword evidence="3" id="KW-1185">Reference proteome</keyword>
<protein>
    <submittedName>
        <fullName evidence="4">F-box domain-containing protein</fullName>
    </submittedName>
</protein>
<evidence type="ECO:0000259" key="2">
    <source>
        <dbReference type="PROSITE" id="PS50181"/>
    </source>
</evidence>
<dbReference type="AlphaFoldDB" id="A0A914ZF22"/>
<name>A0A914ZF22_9BILA</name>
<dbReference type="InterPro" id="IPR001680">
    <property type="entry name" value="WD40_rpt"/>
</dbReference>
<dbReference type="WBParaSite" id="PSU_v2.g8881.t1">
    <property type="protein sequence ID" value="PSU_v2.g8881.t1"/>
    <property type="gene ID" value="PSU_v2.g8881"/>
</dbReference>
<dbReference type="InterPro" id="IPR036322">
    <property type="entry name" value="WD40_repeat_dom_sf"/>
</dbReference>
<evidence type="ECO:0000313" key="3">
    <source>
        <dbReference type="Proteomes" id="UP000887577"/>
    </source>
</evidence>
<reference evidence="4" key="1">
    <citation type="submission" date="2022-11" db="UniProtKB">
        <authorList>
            <consortium name="WormBaseParasite"/>
        </authorList>
    </citation>
    <scope>IDENTIFICATION</scope>
</reference>
<keyword evidence="1" id="KW-0853">WD repeat</keyword>
<dbReference type="Gene3D" id="2.130.10.10">
    <property type="entry name" value="YVTN repeat-like/Quinoprotein amine dehydrogenase"/>
    <property type="match status" value="1"/>
</dbReference>
<dbReference type="SUPFAM" id="SSF50978">
    <property type="entry name" value="WD40 repeat-like"/>
    <property type="match status" value="1"/>
</dbReference>
<dbReference type="PROSITE" id="PS50082">
    <property type="entry name" value="WD_REPEATS_2"/>
    <property type="match status" value="1"/>
</dbReference>
<accession>A0A914ZF22</accession>
<dbReference type="InterPro" id="IPR001810">
    <property type="entry name" value="F-box_dom"/>
</dbReference>